<comment type="caution">
    <text evidence="2">The sequence shown here is derived from an EMBL/GenBank/DDBJ whole genome shotgun (WGS) entry which is preliminary data.</text>
</comment>
<evidence type="ECO:0000313" key="2">
    <source>
        <dbReference type="EMBL" id="MDO3722814.1"/>
    </source>
</evidence>
<keyword evidence="3" id="KW-1185">Reference proteome</keyword>
<evidence type="ECO:0000313" key="3">
    <source>
        <dbReference type="Proteomes" id="UP001168640"/>
    </source>
</evidence>
<protein>
    <submittedName>
        <fullName evidence="2">Cupin-like domain-containing protein</fullName>
    </submittedName>
</protein>
<dbReference type="RefSeq" id="WP_302910408.1">
    <property type="nucleotide sequence ID" value="NZ_JAUMIS010000002.1"/>
</dbReference>
<proteinExistence type="predicted"/>
<dbReference type="Pfam" id="PF13621">
    <property type="entry name" value="Cupin_8"/>
    <property type="match status" value="1"/>
</dbReference>
<dbReference type="PROSITE" id="PS51184">
    <property type="entry name" value="JMJC"/>
    <property type="match status" value="1"/>
</dbReference>
<dbReference type="InterPro" id="IPR003347">
    <property type="entry name" value="JmjC_dom"/>
</dbReference>
<evidence type="ECO:0000259" key="1">
    <source>
        <dbReference type="PROSITE" id="PS51184"/>
    </source>
</evidence>
<feature type="domain" description="JmjC" evidence="1">
    <location>
        <begin position="141"/>
        <end position="289"/>
    </location>
</feature>
<dbReference type="Proteomes" id="UP001168640">
    <property type="component" value="Unassembled WGS sequence"/>
</dbReference>
<dbReference type="EMBL" id="JAUMIS010000002">
    <property type="protein sequence ID" value="MDO3722814.1"/>
    <property type="molecule type" value="Genomic_DNA"/>
</dbReference>
<gene>
    <name evidence="2" type="ORF">QVZ43_13910</name>
</gene>
<dbReference type="Gene3D" id="2.60.120.650">
    <property type="entry name" value="Cupin"/>
    <property type="match status" value="1"/>
</dbReference>
<dbReference type="InterPro" id="IPR041667">
    <property type="entry name" value="Cupin_8"/>
</dbReference>
<organism evidence="2 3">
    <name type="scientific">Marinobacter suaedae</name>
    <dbReference type="NCBI Taxonomy" id="3057675"/>
    <lineage>
        <taxon>Bacteria</taxon>
        <taxon>Pseudomonadati</taxon>
        <taxon>Pseudomonadota</taxon>
        <taxon>Gammaproteobacteria</taxon>
        <taxon>Pseudomonadales</taxon>
        <taxon>Marinobacteraceae</taxon>
        <taxon>Marinobacter</taxon>
    </lineage>
</organism>
<name>A0ABT8W3K5_9GAMM</name>
<accession>A0ABT8W3K5</accession>
<dbReference type="SUPFAM" id="SSF51197">
    <property type="entry name" value="Clavaminate synthase-like"/>
    <property type="match status" value="1"/>
</dbReference>
<reference evidence="2" key="1">
    <citation type="submission" date="2023-07" db="EMBL/GenBank/DDBJ databases">
        <title>Marinobacter sp. chi1 genome sequencing and assembly.</title>
        <authorList>
            <person name="Park S."/>
        </authorList>
    </citation>
    <scope>NUCLEOTIDE SEQUENCE</scope>
    <source>
        <strain evidence="2">Chi1</strain>
    </source>
</reference>
<sequence>MENQTRDVFMEEFPPQFASTQRSLTSASPGVQLSPAATSQRIRAGIFPAAIDASRLDEAPFKARHGLMGCKALELESLTQTLLRLPENQVYTINRPLNAGDHFEENVRRARGSKALASTLHNLMDSNSLIVVNSPEVDPSFQPIYQEILASISELAAFRDPRRPVLMPTLYLFIASPNSVTPFHLDRYSTFLFQFRGSKKVAVASPWDSQVISDPDREAYVSYADTTLPWSDERERRMTHFNFHPGEALHIPFVSGHYVKNGPDDISISMSVIFNTQRTMMWRQALNFNHRARRLLRPLNITPSPVGQNALRDAGKARLWQAWLSARARANF</sequence>